<dbReference type="Pfam" id="PF14905">
    <property type="entry name" value="OMP_b-brl_3"/>
    <property type="match status" value="1"/>
</dbReference>
<proteinExistence type="predicted"/>
<dbReference type="OrthoDB" id="603275at2"/>
<dbReference type="SUPFAM" id="SSF56935">
    <property type="entry name" value="Porins"/>
    <property type="match status" value="1"/>
</dbReference>
<protein>
    <submittedName>
        <fullName evidence="3">TonB-dependent receptor</fullName>
    </submittedName>
</protein>
<evidence type="ECO:0000313" key="4">
    <source>
        <dbReference type="Proteomes" id="UP000050827"/>
    </source>
</evidence>
<reference evidence="3 4" key="1">
    <citation type="submission" date="2015-04" db="EMBL/GenBank/DDBJ databases">
        <title>Complete genome of flavobacterium.</title>
        <authorList>
            <person name="Kwon Y.M."/>
            <person name="Kim S.-J."/>
        </authorList>
    </citation>
    <scope>NUCLEOTIDE SEQUENCE [LARGE SCALE GENOMIC DNA]</scope>
    <source>
        <strain evidence="3 4">DK169</strain>
    </source>
</reference>
<gene>
    <name evidence="3" type="ORF">AAY42_08295</name>
</gene>
<keyword evidence="1" id="KW-0732">Signal</keyword>
<keyword evidence="3" id="KW-0675">Receptor</keyword>
<dbReference type="RefSeq" id="WP_055394126.1">
    <property type="nucleotide sequence ID" value="NZ_LCTZ01000002.1"/>
</dbReference>
<dbReference type="Gene3D" id="2.60.40.1120">
    <property type="entry name" value="Carboxypeptidase-like, regulatory domain"/>
    <property type="match status" value="1"/>
</dbReference>
<dbReference type="InterPro" id="IPR041700">
    <property type="entry name" value="OMP_b-brl_3"/>
</dbReference>
<accession>A0A0N8WFX1</accession>
<feature type="chain" id="PRO_5006033927" evidence="1">
    <location>
        <begin position="22"/>
        <end position="895"/>
    </location>
</feature>
<organism evidence="3 4">
    <name type="scientific">Flagellimonas eckloniae</name>
    <dbReference type="NCBI Taxonomy" id="346185"/>
    <lineage>
        <taxon>Bacteria</taxon>
        <taxon>Pseudomonadati</taxon>
        <taxon>Bacteroidota</taxon>
        <taxon>Flavobacteriia</taxon>
        <taxon>Flavobacteriales</taxon>
        <taxon>Flavobacteriaceae</taxon>
        <taxon>Flagellimonas</taxon>
    </lineage>
</organism>
<sequence length="895" mass="101549">MQNIHKVFLAIQLLLATVASAQNITITGTVRDSLQNPLDVANVVAVNQANQALDAFGITNPQGLYRLKVKANSNYIIKISYLGFQTKEIPITTTTQDLARDVILFSQTQDLDEVEVVYEIPITIKGDTIVYNTDSFVSGTEKKLADVLEKLPGIEINDDGEIEVEGKTVNKVMVEGEDFFDGDSKLAANNIPANALDKIEVLRNYSEVSQLSGVTNNQDNVALNIKLKEGKKKFWFGEITGGIGLDERYIAHPKLFYYSPKYSINILTDLNNIGELPFTSQDFRAFVGGLRGATRSNNGTIFSTGSNDLGLSTLQNNRAKEIDSRFGAVNFSYKPSEAWRLSGFGIYSYNNTLMETDATRTFITTNQIESTVTNTKQISKLGLVKFASDYKPSENLQWNYDVILKLSDENENVNILSVSDVTDDIEENKKQKPLGITQNSNLYYTLNEKNIFALETQYVHSNEDPFYNAIRSVQPFEDIVPFDENQGIFNVNQEQRVLTNRLDAKLDYFLITGPKSNLNFTLGTTQSSQNFDSRIFQILDNDADLNFQEDELNNRVGFNFSDIFLGLHYKLIVGKLTINPGLSVHNYTATNNQLGTEVKDELFNVVPNLFMNYQFKQSESLRLNYSVRRSFSDINNFAEGYVFNNYNALYQGNRDLESALFHNVSMNFFSFNMFNLQNIFANASYSKRIDAFKTNTVIEGINQARTTINSNLADETLSGSGSFQRTFGKIKVSTRASLSYSNTNNIVNDAPRNSTSLNQNYRFSIGSSFRNAPNLELGYRYNINDYKADETESTFFTDQPFLRFDASFLNGFVLLADYDYYFYRDKADTVENQYGFLNASLSYQKKDSKWEYSINSTNLTNNEELNRDTYNDLFFSTSSYIVQPRYVYLKVKYEL</sequence>
<dbReference type="InterPro" id="IPR008969">
    <property type="entry name" value="CarboxyPept-like_regulatory"/>
</dbReference>
<dbReference type="Pfam" id="PF13715">
    <property type="entry name" value="CarbopepD_reg_2"/>
    <property type="match status" value="1"/>
</dbReference>
<dbReference type="SUPFAM" id="SSF49464">
    <property type="entry name" value="Carboxypeptidase regulatory domain-like"/>
    <property type="match status" value="1"/>
</dbReference>
<keyword evidence="4" id="KW-1185">Reference proteome</keyword>
<evidence type="ECO:0000256" key="1">
    <source>
        <dbReference type="SAM" id="SignalP"/>
    </source>
</evidence>
<feature type="signal peptide" evidence="1">
    <location>
        <begin position="1"/>
        <end position="21"/>
    </location>
</feature>
<dbReference type="AlphaFoldDB" id="A0A0N8WFX1"/>
<comment type="caution">
    <text evidence="3">The sequence shown here is derived from an EMBL/GenBank/DDBJ whole genome shotgun (WGS) entry which is preliminary data.</text>
</comment>
<dbReference type="EMBL" id="LCTZ01000002">
    <property type="protein sequence ID" value="KQC29883.1"/>
    <property type="molecule type" value="Genomic_DNA"/>
</dbReference>
<evidence type="ECO:0000259" key="2">
    <source>
        <dbReference type="Pfam" id="PF14905"/>
    </source>
</evidence>
<dbReference type="PATRIC" id="fig|1547436.3.peg.1707"/>
<evidence type="ECO:0000313" key="3">
    <source>
        <dbReference type="EMBL" id="KQC29883.1"/>
    </source>
</evidence>
<dbReference type="Proteomes" id="UP000050827">
    <property type="component" value="Unassembled WGS sequence"/>
</dbReference>
<dbReference type="STRING" id="346185.AAY42_08295"/>
<feature type="domain" description="Outer membrane protein beta-barrel" evidence="2">
    <location>
        <begin position="450"/>
        <end position="893"/>
    </location>
</feature>
<name>A0A0N8WFX1_9FLAO</name>